<evidence type="ECO:0000256" key="2">
    <source>
        <dbReference type="SAM" id="SignalP"/>
    </source>
</evidence>
<dbReference type="KEGG" id="mflg:ABS361_18265"/>
<evidence type="ECO:0008006" key="4">
    <source>
        <dbReference type="Google" id="ProtNLM"/>
    </source>
</evidence>
<reference evidence="3" key="1">
    <citation type="submission" date="2024-06" db="EMBL/GenBank/DDBJ databases">
        <title>Methylostella associata gen. nov., sp. nov., a novel Ancalomicrobiaceae-affiliated facultatively methylotrophic bacteria that feed on methanotrophs of the genus Methylococcus.</title>
        <authorList>
            <person name="Saltykova V."/>
            <person name="Danilova O.V."/>
            <person name="Oshkin I.Y."/>
            <person name="Belova S.E."/>
            <person name="Pimenov N.V."/>
            <person name="Dedysh S.N."/>
        </authorList>
    </citation>
    <scope>NUCLEOTIDE SEQUENCE</scope>
    <source>
        <strain evidence="3">S20</strain>
    </source>
</reference>
<feature type="region of interest" description="Disordered" evidence="1">
    <location>
        <begin position="65"/>
        <end position="92"/>
    </location>
</feature>
<keyword evidence="2" id="KW-0732">Signal</keyword>
<sequence>MIRIATVLAALLTLLTLGFAGADAHAVEPCPHHAAADVPSSADRQSAEPVATMHGHVATLPHATARPHQAAQGHAIHASAAAVADGRDRSHGPEGCPGGCMDMGLCRHVTCAVAMILPVAPPLPLIRPAGTRRAAIDVTVEGRDVAPPLDPPRSPA</sequence>
<name>A0AAU7X7F7_9HYPH</name>
<dbReference type="AlphaFoldDB" id="A0AAU7X7F7"/>
<feature type="signal peptide" evidence="2">
    <location>
        <begin position="1"/>
        <end position="26"/>
    </location>
</feature>
<proteinExistence type="predicted"/>
<evidence type="ECO:0000256" key="1">
    <source>
        <dbReference type="SAM" id="MobiDB-lite"/>
    </source>
</evidence>
<evidence type="ECO:0000313" key="3">
    <source>
        <dbReference type="EMBL" id="XBY43979.1"/>
    </source>
</evidence>
<gene>
    <name evidence="3" type="ORF">ABS361_18265</name>
</gene>
<dbReference type="EMBL" id="CP158568">
    <property type="protein sequence ID" value="XBY43979.1"/>
    <property type="molecule type" value="Genomic_DNA"/>
</dbReference>
<protein>
    <recommendedName>
        <fullName evidence="4">CopL family metal-binding regulatory protein</fullName>
    </recommendedName>
</protein>
<feature type="compositionally biased region" description="Low complexity" evidence="1">
    <location>
        <begin position="68"/>
        <end position="84"/>
    </location>
</feature>
<organism evidence="3">
    <name type="scientific">Methyloraptor flagellatus</name>
    <dbReference type="NCBI Taxonomy" id="3162530"/>
    <lineage>
        <taxon>Bacteria</taxon>
        <taxon>Pseudomonadati</taxon>
        <taxon>Pseudomonadota</taxon>
        <taxon>Alphaproteobacteria</taxon>
        <taxon>Hyphomicrobiales</taxon>
        <taxon>Ancalomicrobiaceae</taxon>
        <taxon>Methyloraptor</taxon>
    </lineage>
</organism>
<accession>A0AAU7X7F7</accession>
<dbReference type="RefSeq" id="WP_407049075.1">
    <property type="nucleotide sequence ID" value="NZ_CP158568.1"/>
</dbReference>
<feature type="chain" id="PRO_5043885269" description="CopL family metal-binding regulatory protein" evidence="2">
    <location>
        <begin position="27"/>
        <end position="156"/>
    </location>
</feature>